<dbReference type="InParanoid" id="A0A3R7FAA3"/>
<dbReference type="PANTHER" id="PTHR45011:SF1">
    <property type="entry name" value="DAP3-BINDING CELL DEATH ENHANCER 1"/>
    <property type="match status" value="1"/>
</dbReference>
<evidence type="ECO:0000313" key="1">
    <source>
        <dbReference type="EMBL" id="KAG5442776.1"/>
    </source>
</evidence>
<dbReference type="InterPro" id="IPR006597">
    <property type="entry name" value="Sel1-like"/>
</dbReference>
<dbReference type="OrthoDB" id="2384430at2759"/>
<gene>
    <name evidence="1" type="ORF">CSKR_111369</name>
</gene>
<protein>
    <submittedName>
        <fullName evidence="1">Uncharacterized protein</fullName>
    </submittedName>
</protein>
<dbReference type="PANTHER" id="PTHR45011">
    <property type="entry name" value="DAP3-BINDING CELL DEATH ENHANCER 1"/>
    <property type="match status" value="1"/>
</dbReference>
<reference evidence="1 2" key="1">
    <citation type="journal article" date="2018" name="Biotechnol. Adv.">
        <title>Improved genomic resources and new bioinformatic workflow for the carcinogenic parasite Clonorchis sinensis: Biotechnological implications.</title>
        <authorList>
            <person name="Wang D."/>
            <person name="Korhonen P.K."/>
            <person name="Gasser R.B."/>
            <person name="Young N.D."/>
        </authorList>
    </citation>
    <scope>NUCLEOTIDE SEQUENCE [LARGE SCALE GENOMIC DNA]</scope>
    <source>
        <strain evidence="1">Cs-k2</strain>
    </source>
</reference>
<keyword evidence="2" id="KW-1185">Reference proteome</keyword>
<comment type="caution">
    <text evidence="1">The sequence shown here is derived from an EMBL/GenBank/DDBJ whole genome shotgun (WGS) entry which is preliminary data.</text>
</comment>
<dbReference type="InterPro" id="IPR052748">
    <property type="entry name" value="ISR_Activator"/>
</dbReference>
<accession>A0A3R7FAA3</accession>
<proteinExistence type="predicted"/>
<dbReference type="Proteomes" id="UP000286415">
    <property type="component" value="Unassembled WGS sequence"/>
</dbReference>
<sequence>MTVQNNFSDGIRHRKASSTNTLPSNISLHGLSSGSFKRNNSSVYVPYVDRVNFAKRKKPGSWTTVFIEVTLVVAALSGAVLAYIYADELHLNITRFYAKLGSRQAQNLLSQHLLQGAQTEDEIQEAVYWLRKAAKNGDPLANYNLVVAHLKQHAETEGLTMDEVKRMMDHAGAHGVQQARQFLGNCEKHTKCAWLSNKLAKRQK</sequence>
<dbReference type="EMBL" id="NIRI02000056">
    <property type="protein sequence ID" value="KAG5442776.1"/>
    <property type="molecule type" value="Genomic_DNA"/>
</dbReference>
<dbReference type="SUPFAM" id="SSF81901">
    <property type="entry name" value="HCP-like"/>
    <property type="match status" value="1"/>
</dbReference>
<dbReference type="AlphaFoldDB" id="A0A3R7FAA3"/>
<dbReference type="InterPro" id="IPR011990">
    <property type="entry name" value="TPR-like_helical_dom_sf"/>
</dbReference>
<dbReference type="STRING" id="79923.A0A3R7FAA3"/>
<organism evidence="1 2">
    <name type="scientific">Clonorchis sinensis</name>
    <name type="common">Chinese liver fluke</name>
    <dbReference type="NCBI Taxonomy" id="79923"/>
    <lineage>
        <taxon>Eukaryota</taxon>
        <taxon>Metazoa</taxon>
        <taxon>Spiralia</taxon>
        <taxon>Lophotrochozoa</taxon>
        <taxon>Platyhelminthes</taxon>
        <taxon>Trematoda</taxon>
        <taxon>Digenea</taxon>
        <taxon>Opisthorchiida</taxon>
        <taxon>Opisthorchiata</taxon>
        <taxon>Opisthorchiidae</taxon>
        <taxon>Clonorchis</taxon>
    </lineage>
</organism>
<evidence type="ECO:0000313" key="2">
    <source>
        <dbReference type="Proteomes" id="UP000286415"/>
    </source>
</evidence>
<dbReference type="SMART" id="SM00671">
    <property type="entry name" value="SEL1"/>
    <property type="match status" value="1"/>
</dbReference>
<reference evidence="1 2" key="2">
    <citation type="journal article" date="2021" name="Genomics">
        <title>High-quality reference genome for Clonorchis sinensis.</title>
        <authorList>
            <person name="Young N.D."/>
            <person name="Stroehlein A.J."/>
            <person name="Kinkar L."/>
            <person name="Wang T."/>
            <person name="Sohn W.M."/>
            <person name="Chang B.C.H."/>
            <person name="Kaur P."/>
            <person name="Weisz D."/>
            <person name="Dudchenko O."/>
            <person name="Aiden E.L."/>
            <person name="Korhonen P.K."/>
            <person name="Gasser R.B."/>
        </authorList>
    </citation>
    <scope>NUCLEOTIDE SEQUENCE [LARGE SCALE GENOMIC DNA]</scope>
    <source>
        <strain evidence="1">Cs-k2</strain>
    </source>
</reference>
<dbReference type="Gene3D" id="1.25.40.10">
    <property type="entry name" value="Tetratricopeptide repeat domain"/>
    <property type="match status" value="1"/>
</dbReference>
<name>A0A3R7FAA3_CLOSI</name>